<organism evidence="6">
    <name type="scientific">marine sediment metagenome</name>
    <dbReference type="NCBI Taxonomy" id="412755"/>
    <lineage>
        <taxon>unclassified sequences</taxon>
        <taxon>metagenomes</taxon>
        <taxon>ecological metagenomes</taxon>
    </lineage>
</organism>
<accession>X0W2T3</accession>
<evidence type="ECO:0000256" key="5">
    <source>
        <dbReference type="ARBA" id="ARBA00022691"/>
    </source>
</evidence>
<evidence type="ECO:0008006" key="7">
    <source>
        <dbReference type="Google" id="ProtNLM"/>
    </source>
</evidence>
<sequence>LPDDAYRHDGQLTKREVRAATLARLAPAPGQCLWDVGAGAGSIAIEWLRAAPTGEAIAIERDQARIAMIAENAEALGTPHLRIVEGEAPAALEGLPAPDAVFVGGGVASEGLLEAAWAALRPGGRLVANAVTLEGEAALTTAWQRCGGDMLRLSVSRLAPIGPRHGWRPLMTVTQLAAVKP</sequence>
<proteinExistence type="predicted"/>
<dbReference type="NCBIfam" id="TIGR02469">
    <property type="entry name" value="CbiT"/>
    <property type="match status" value="1"/>
</dbReference>
<dbReference type="PANTHER" id="PTHR43182:SF1">
    <property type="entry name" value="COBALT-PRECORRIN-7 C(5)-METHYLTRANSFERASE"/>
    <property type="match status" value="1"/>
</dbReference>
<evidence type="ECO:0000256" key="1">
    <source>
        <dbReference type="ARBA" id="ARBA00004953"/>
    </source>
</evidence>
<dbReference type="InterPro" id="IPR014008">
    <property type="entry name" value="Cbl_synth_MTase_CbiT"/>
</dbReference>
<evidence type="ECO:0000256" key="3">
    <source>
        <dbReference type="ARBA" id="ARBA00022603"/>
    </source>
</evidence>
<evidence type="ECO:0000256" key="4">
    <source>
        <dbReference type="ARBA" id="ARBA00022679"/>
    </source>
</evidence>
<dbReference type="InterPro" id="IPR029063">
    <property type="entry name" value="SAM-dependent_MTases_sf"/>
</dbReference>
<dbReference type="CDD" id="cd02440">
    <property type="entry name" value="AdoMet_MTases"/>
    <property type="match status" value="1"/>
</dbReference>
<evidence type="ECO:0000313" key="6">
    <source>
        <dbReference type="EMBL" id="GAG07031.1"/>
    </source>
</evidence>
<comment type="caution">
    <text evidence="6">The sequence shown here is derived from an EMBL/GenBank/DDBJ whole genome shotgun (WGS) entry which is preliminary data.</text>
</comment>
<dbReference type="EMBL" id="BARS01021737">
    <property type="protein sequence ID" value="GAG07031.1"/>
    <property type="molecule type" value="Genomic_DNA"/>
</dbReference>
<dbReference type="AlphaFoldDB" id="X0W2T3"/>
<dbReference type="GO" id="GO:0032259">
    <property type="term" value="P:methylation"/>
    <property type="evidence" value="ECO:0007669"/>
    <property type="project" value="UniProtKB-KW"/>
</dbReference>
<keyword evidence="4" id="KW-0808">Transferase</keyword>
<dbReference type="GO" id="GO:0009236">
    <property type="term" value="P:cobalamin biosynthetic process"/>
    <property type="evidence" value="ECO:0007669"/>
    <property type="project" value="UniProtKB-KW"/>
</dbReference>
<dbReference type="PANTHER" id="PTHR43182">
    <property type="entry name" value="COBALT-PRECORRIN-6B C(15)-METHYLTRANSFERASE (DECARBOXYLATING)"/>
    <property type="match status" value="1"/>
</dbReference>
<comment type="pathway">
    <text evidence="1">Cofactor biosynthesis; adenosylcobalamin biosynthesis.</text>
</comment>
<reference evidence="6" key="1">
    <citation type="journal article" date="2014" name="Front. Microbiol.">
        <title>High frequency of phylogenetically diverse reductive dehalogenase-homologous genes in deep subseafloor sedimentary metagenomes.</title>
        <authorList>
            <person name="Kawai M."/>
            <person name="Futagami T."/>
            <person name="Toyoda A."/>
            <person name="Takaki Y."/>
            <person name="Nishi S."/>
            <person name="Hori S."/>
            <person name="Arai W."/>
            <person name="Tsubouchi T."/>
            <person name="Morono Y."/>
            <person name="Uchiyama I."/>
            <person name="Ito T."/>
            <person name="Fujiyama A."/>
            <person name="Inagaki F."/>
            <person name="Takami H."/>
        </authorList>
    </citation>
    <scope>NUCLEOTIDE SEQUENCE</scope>
    <source>
        <strain evidence="6">Expedition CK06-06</strain>
    </source>
</reference>
<keyword evidence="5" id="KW-0949">S-adenosyl-L-methionine</keyword>
<dbReference type="InterPro" id="IPR050714">
    <property type="entry name" value="Cobalamin_biosynth_MTase"/>
</dbReference>
<name>X0W2T3_9ZZZZ</name>
<keyword evidence="2" id="KW-0169">Cobalamin biosynthesis</keyword>
<evidence type="ECO:0000256" key="2">
    <source>
        <dbReference type="ARBA" id="ARBA00022573"/>
    </source>
</evidence>
<dbReference type="Gene3D" id="3.40.50.150">
    <property type="entry name" value="Vaccinia Virus protein VP39"/>
    <property type="match status" value="1"/>
</dbReference>
<gene>
    <name evidence="6" type="ORF">S01H1_34859</name>
</gene>
<dbReference type="GO" id="GO:0008276">
    <property type="term" value="F:protein methyltransferase activity"/>
    <property type="evidence" value="ECO:0007669"/>
    <property type="project" value="InterPro"/>
</dbReference>
<dbReference type="SUPFAM" id="SSF53335">
    <property type="entry name" value="S-adenosyl-L-methionine-dependent methyltransferases"/>
    <property type="match status" value="1"/>
</dbReference>
<keyword evidence="3" id="KW-0489">Methyltransferase</keyword>
<protein>
    <recommendedName>
        <fullName evidence="7">Precorrin-6Y C5,15-methyltransferase (Decarboxylating) subunit CbiT</fullName>
    </recommendedName>
</protein>
<feature type="non-terminal residue" evidence="6">
    <location>
        <position position="1"/>
    </location>
</feature>